<dbReference type="InterPro" id="IPR023614">
    <property type="entry name" value="Porin_dom_sf"/>
</dbReference>
<reference evidence="4 5" key="1">
    <citation type="submission" date="2014-03" db="EMBL/GenBank/DDBJ databases">
        <title>The genome of Kluyveromyces dobzhanskii.</title>
        <authorList>
            <person name="Nystedt B."/>
            <person name="Astrom S."/>
        </authorList>
    </citation>
    <scope>NUCLEOTIDE SEQUENCE [LARGE SCALE GENOMIC DNA]</scope>
    <source>
        <strain evidence="4 5">CBS 2104</strain>
    </source>
</reference>
<dbReference type="InterPro" id="IPR027246">
    <property type="entry name" value="Porin_Euk/Tom40"/>
</dbReference>
<dbReference type="GO" id="GO:0046930">
    <property type="term" value="C:pore complex"/>
    <property type="evidence" value="ECO:0007669"/>
    <property type="project" value="UniProtKB-KW"/>
</dbReference>
<dbReference type="EMBL" id="CCBQ010000045">
    <property type="protein sequence ID" value="CDO95501.1"/>
    <property type="molecule type" value="Genomic_DNA"/>
</dbReference>
<evidence type="ECO:0000313" key="4">
    <source>
        <dbReference type="EMBL" id="CDO95501.1"/>
    </source>
</evidence>
<dbReference type="PRINTS" id="PR00185">
    <property type="entry name" value="EUKARYTPORIN"/>
</dbReference>
<keyword evidence="5" id="KW-1185">Reference proteome</keyword>
<gene>
    <name evidence="4" type="ORF">KLDO_g3738</name>
</gene>
<dbReference type="GO" id="GO:0015288">
    <property type="term" value="F:porin activity"/>
    <property type="evidence" value="ECO:0007669"/>
    <property type="project" value="UniProtKB-KW"/>
</dbReference>
<comment type="caution">
    <text evidence="4">The sequence shown here is derived from an EMBL/GenBank/DDBJ whole genome shotgun (WGS) entry which is preliminary data.</text>
</comment>
<organism evidence="4 5">
    <name type="scientific">Kluyveromyces dobzhanskii CBS 2104</name>
    <dbReference type="NCBI Taxonomy" id="1427455"/>
    <lineage>
        <taxon>Eukaryota</taxon>
        <taxon>Fungi</taxon>
        <taxon>Dikarya</taxon>
        <taxon>Ascomycota</taxon>
        <taxon>Saccharomycotina</taxon>
        <taxon>Saccharomycetes</taxon>
        <taxon>Saccharomycetales</taxon>
        <taxon>Saccharomycetaceae</taxon>
        <taxon>Kluyveromyces</taxon>
    </lineage>
</organism>
<evidence type="ECO:0000256" key="3">
    <source>
        <dbReference type="ARBA" id="ARBA00023114"/>
    </source>
</evidence>
<keyword evidence="2" id="KW-1134">Transmembrane beta strand</keyword>
<sequence length="282" mass="29243">MAPPFFSDISKDINNLLNKEFFHATPASVDVKTTAPNGVAFTAKGKTSPKDGSIAANVEVKASDKSTGLTFTQGWNNANTLDTKIELAELTPGLKTELITSGVPGVSKAAKLNVNFVQPLFAARGFFDLLKGPSFVGDLTLAHEGFVGGAEVGYDISAGAVSRYALALGYNASGAYSVGLSVNNAQLITASFFQKVSPILQVGAKAALNPQAGSNVNIEFASKYALDAVSQVKAKVADSGIVALSYQQLLRPGVTLGVGASFDALKLAEPVHKLGWSLSFAA</sequence>
<name>A0A0A8L8U2_9SACH</name>
<evidence type="ECO:0000256" key="2">
    <source>
        <dbReference type="ARBA" id="ARBA00022452"/>
    </source>
</evidence>
<keyword evidence="3" id="KW-0813">Transport</keyword>
<dbReference type="AlphaFoldDB" id="A0A0A8L8U2"/>
<dbReference type="PROSITE" id="PS00558">
    <property type="entry name" value="EUKARYOTIC_PORIN"/>
    <property type="match status" value="1"/>
</dbReference>
<accession>A0A0A8L8U2</accession>
<dbReference type="Gene3D" id="2.40.160.10">
    <property type="entry name" value="Porin"/>
    <property type="match status" value="1"/>
</dbReference>
<protein>
    <submittedName>
        <fullName evidence="4">WGS project CCBQ000000000 data, contig 00015</fullName>
    </submittedName>
</protein>
<dbReference type="GO" id="GO:0008308">
    <property type="term" value="F:voltage-gated monoatomic anion channel activity"/>
    <property type="evidence" value="ECO:0007669"/>
    <property type="project" value="InterPro"/>
</dbReference>
<dbReference type="OrthoDB" id="7827681at2759"/>
<keyword evidence="3" id="KW-0406">Ion transport</keyword>
<dbReference type="Pfam" id="PF01459">
    <property type="entry name" value="Porin_3"/>
    <property type="match status" value="1"/>
</dbReference>
<evidence type="ECO:0000256" key="1">
    <source>
        <dbReference type="ARBA" id="ARBA00007780"/>
    </source>
</evidence>
<keyword evidence="3" id="KW-0626">Porin</keyword>
<comment type="similarity">
    <text evidence="1">Belongs to the eukaryotic mitochondrial porin family.</text>
</comment>
<dbReference type="Proteomes" id="UP000031516">
    <property type="component" value="Unassembled WGS sequence"/>
</dbReference>
<dbReference type="PANTHER" id="PTHR11743">
    <property type="entry name" value="VOLTAGE-DEPENDENT ANION-SELECTIVE CHANNEL"/>
    <property type="match status" value="1"/>
</dbReference>
<dbReference type="GO" id="GO:0005741">
    <property type="term" value="C:mitochondrial outer membrane"/>
    <property type="evidence" value="ECO:0007669"/>
    <property type="project" value="InterPro"/>
</dbReference>
<keyword evidence="2" id="KW-0812">Transmembrane</keyword>
<keyword evidence="2" id="KW-0472">Membrane</keyword>
<dbReference type="CDD" id="cd07306">
    <property type="entry name" value="Porin3_VDAC"/>
    <property type="match status" value="1"/>
</dbReference>
<evidence type="ECO:0000313" key="5">
    <source>
        <dbReference type="Proteomes" id="UP000031516"/>
    </source>
</evidence>
<dbReference type="PANTHER" id="PTHR11743:SF70">
    <property type="entry name" value="GH26960P-RELATED"/>
    <property type="match status" value="1"/>
</dbReference>
<proteinExistence type="inferred from homology"/>
<dbReference type="InterPro" id="IPR001925">
    <property type="entry name" value="Porin_Euk"/>
</dbReference>